<accession>A0ABS2PW46</accession>
<dbReference type="PANTHER" id="PTHR40044">
    <property type="entry name" value="INTEGRAL MEMBRANE PROTEIN-RELATED"/>
    <property type="match status" value="1"/>
</dbReference>
<sequence length="169" mass="18541">MKSYSVRDLVQIALVAAIYVVLTVTPPLNAISYGAYQFRISEMLNFLAFYNPKYIIAVTLGCMIANFFSFGMIDVIVGGGSTLVFVSLGVLLLSRFKGQEIFGGLWDKSHFYFSFFFAASMFTVALELTIISGVPFLLTWFTTAVGELASLLVGAALIKQIARSIDLTK</sequence>
<dbReference type="InterPro" id="IPR010387">
    <property type="entry name" value="QueT"/>
</dbReference>
<feature type="transmembrane region" description="Helical" evidence="1">
    <location>
        <begin position="54"/>
        <end position="73"/>
    </location>
</feature>
<name>A0ABS2PW46_9STRE</name>
<reference evidence="2 3" key="1">
    <citation type="submission" date="2021-01" db="EMBL/GenBank/DDBJ databases">
        <title>Genomic Encyclopedia of Type Strains, Phase IV (KMG-IV): sequencing the most valuable type-strain genomes for metagenomic binning, comparative biology and taxonomic classification.</title>
        <authorList>
            <person name="Goeker M."/>
        </authorList>
    </citation>
    <scope>NUCLEOTIDE SEQUENCE [LARGE SCALE GENOMIC DNA]</scope>
    <source>
        <strain evidence="2 3">DSM 27382</strain>
    </source>
</reference>
<feature type="transmembrane region" description="Helical" evidence="1">
    <location>
        <begin position="110"/>
        <end position="131"/>
    </location>
</feature>
<keyword evidence="3" id="KW-1185">Reference proteome</keyword>
<dbReference type="Pfam" id="PF06177">
    <property type="entry name" value="QueT"/>
    <property type="match status" value="1"/>
</dbReference>
<dbReference type="PIRSF" id="PIRSF031501">
    <property type="entry name" value="QueT"/>
    <property type="match status" value="1"/>
</dbReference>
<feature type="transmembrane region" description="Helical" evidence="1">
    <location>
        <begin position="79"/>
        <end position="98"/>
    </location>
</feature>
<feature type="transmembrane region" description="Helical" evidence="1">
    <location>
        <begin position="12"/>
        <end position="33"/>
    </location>
</feature>
<feature type="transmembrane region" description="Helical" evidence="1">
    <location>
        <begin position="137"/>
        <end position="158"/>
    </location>
</feature>
<keyword evidence="1" id="KW-1133">Transmembrane helix</keyword>
<comment type="caution">
    <text evidence="2">The sequence shown here is derived from an EMBL/GenBank/DDBJ whole genome shotgun (WGS) entry which is preliminary data.</text>
</comment>
<proteinExistence type="predicted"/>
<dbReference type="RefSeq" id="WP_205010357.1">
    <property type="nucleotide sequence ID" value="NZ_JAFBEH010000048.1"/>
</dbReference>
<dbReference type="Proteomes" id="UP000697472">
    <property type="component" value="Unassembled WGS sequence"/>
</dbReference>
<keyword evidence="1" id="KW-0472">Membrane</keyword>
<gene>
    <name evidence="2" type="ORF">JOC28_001818</name>
</gene>
<evidence type="ECO:0000256" key="1">
    <source>
        <dbReference type="SAM" id="Phobius"/>
    </source>
</evidence>
<dbReference type="EMBL" id="JAFBEH010000048">
    <property type="protein sequence ID" value="MBM7643507.1"/>
    <property type="molecule type" value="Genomic_DNA"/>
</dbReference>
<evidence type="ECO:0000313" key="3">
    <source>
        <dbReference type="Proteomes" id="UP000697472"/>
    </source>
</evidence>
<organism evidence="2 3">
    <name type="scientific">Streptococcus loxodontisalivarius</name>
    <dbReference type="NCBI Taxonomy" id="1349415"/>
    <lineage>
        <taxon>Bacteria</taxon>
        <taxon>Bacillati</taxon>
        <taxon>Bacillota</taxon>
        <taxon>Bacilli</taxon>
        <taxon>Lactobacillales</taxon>
        <taxon>Streptococcaceae</taxon>
        <taxon>Streptococcus</taxon>
    </lineage>
</organism>
<evidence type="ECO:0000313" key="2">
    <source>
        <dbReference type="EMBL" id="MBM7643507.1"/>
    </source>
</evidence>
<keyword evidence="1" id="KW-0812">Transmembrane</keyword>
<protein>
    <submittedName>
        <fullName evidence="2">Membrane protein</fullName>
    </submittedName>
</protein>
<dbReference type="PANTHER" id="PTHR40044:SF1">
    <property type="entry name" value="INTEGRAL MEMBRANE PROTEIN"/>
    <property type="match status" value="1"/>
</dbReference>